<keyword evidence="3" id="KW-1185">Reference proteome</keyword>
<name>A0A6G0YEL7_APHCR</name>
<gene>
    <name evidence="2" type="ORF">FWK35_00011723</name>
</gene>
<accession>A0A6G0YEL7</accession>
<evidence type="ECO:0000313" key="3">
    <source>
        <dbReference type="Proteomes" id="UP000478052"/>
    </source>
</evidence>
<dbReference type="EMBL" id="VUJU01004423">
    <property type="protein sequence ID" value="KAF0754391.1"/>
    <property type="molecule type" value="Genomic_DNA"/>
</dbReference>
<comment type="caution">
    <text evidence="2">The sequence shown here is derived from an EMBL/GenBank/DDBJ whole genome shotgun (WGS) entry which is preliminary data.</text>
</comment>
<reference evidence="2 3" key="1">
    <citation type="submission" date="2019-08" db="EMBL/GenBank/DDBJ databases">
        <title>Whole genome of Aphis craccivora.</title>
        <authorList>
            <person name="Voronova N.V."/>
            <person name="Shulinski R.S."/>
            <person name="Bandarenka Y.V."/>
            <person name="Zhorov D.G."/>
            <person name="Warner D."/>
        </authorList>
    </citation>
    <scope>NUCLEOTIDE SEQUENCE [LARGE SCALE GENOMIC DNA]</scope>
    <source>
        <strain evidence="2">180601</strain>
        <tissue evidence="2">Whole Body</tissue>
    </source>
</reference>
<organism evidence="2 3">
    <name type="scientific">Aphis craccivora</name>
    <name type="common">Cowpea aphid</name>
    <dbReference type="NCBI Taxonomy" id="307492"/>
    <lineage>
        <taxon>Eukaryota</taxon>
        <taxon>Metazoa</taxon>
        <taxon>Ecdysozoa</taxon>
        <taxon>Arthropoda</taxon>
        <taxon>Hexapoda</taxon>
        <taxon>Insecta</taxon>
        <taxon>Pterygota</taxon>
        <taxon>Neoptera</taxon>
        <taxon>Paraneoptera</taxon>
        <taxon>Hemiptera</taxon>
        <taxon>Sternorrhyncha</taxon>
        <taxon>Aphidomorpha</taxon>
        <taxon>Aphidoidea</taxon>
        <taxon>Aphididae</taxon>
        <taxon>Aphidini</taxon>
        <taxon>Aphis</taxon>
        <taxon>Aphis</taxon>
    </lineage>
</organism>
<feature type="coiled-coil region" evidence="1">
    <location>
        <begin position="197"/>
        <end position="283"/>
    </location>
</feature>
<feature type="coiled-coil region" evidence="1">
    <location>
        <begin position="310"/>
        <end position="369"/>
    </location>
</feature>
<sequence>MQKVKSKINTNLTKNENISNKNVSNMDEAISRWDKLMSEIKVSSNEQDVDTTEHTGDAPIYLEKLQKSIENDGKSKIIPIKNTQHMKMKVNSLKTDTNKQIHSKIYMYNNVKPDVNNRCSRNLSNVNDLKPLKVEMEKMNSYMEQLNNKLKTVTVEFLNEKSSNSELMKSVTAALDKCQNIELEQKTREELCYKEKLDLCTKELENIKIEKNDLLKRLDESEVNLDNANKKILTLLEKTDNSEEKIKEIEDERLEWKSYEMHLDNQISENQKALDRKEQYIKNQDYMIENLMQEKLSLETQLKNPVFESKSNRSEEIENYQKKLRQLSTTMADKEKTLETIKELHNIEISEMRDRIKNLEKLIVTKNDVIHQQNMTLDLMREITPITNNNSIVAHRWS</sequence>
<protein>
    <submittedName>
        <fullName evidence="2">Kinesin-like protein KIF27</fullName>
    </submittedName>
</protein>
<proteinExistence type="predicted"/>
<evidence type="ECO:0000313" key="2">
    <source>
        <dbReference type="EMBL" id="KAF0754391.1"/>
    </source>
</evidence>
<dbReference type="OrthoDB" id="6602681at2759"/>
<dbReference type="Proteomes" id="UP000478052">
    <property type="component" value="Unassembled WGS sequence"/>
</dbReference>
<keyword evidence="1" id="KW-0175">Coiled coil</keyword>
<dbReference type="AlphaFoldDB" id="A0A6G0YEL7"/>
<evidence type="ECO:0000256" key="1">
    <source>
        <dbReference type="SAM" id="Coils"/>
    </source>
</evidence>